<evidence type="ECO:0000313" key="2">
    <source>
        <dbReference type="EMBL" id="WXB97805.1"/>
    </source>
</evidence>
<evidence type="ECO:0000313" key="3">
    <source>
        <dbReference type="Proteomes" id="UP001377337"/>
    </source>
</evidence>
<keyword evidence="1" id="KW-1133">Transmembrane helix</keyword>
<name>A0ABZ2NKR0_9BACI</name>
<gene>
    <name evidence="2" type="ORF">WCV65_04825</name>
</gene>
<organism evidence="2 3">
    <name type="scientific">Metabacillus sediminis</name>
    <dbReference type="NCBI Taxonomy" id="3117746"/>
    <lineage>
        <taxon>Bacteria</taxon>
        <taxon>Bacillati</taxon>
        <taxon>Bacillota</taxon>
        <taxon>Bacilli</taxon>
        <taxon>Bacillales</taxon>
        <taxon>Bacillaceae</taxon>
        <taxon>Metabacillus</taxon>
    </lineage>
</organism>
<dbReference type="EMBL" id="CP147407">
    <property type="protein sequence ID" value="WXB97805.1"/>
    <property type="molecule type" value="Genomic_DNA"/>
</dbReference>
<feature type="transmembrane region" description="Helical" evidence="1">
    <location>
        <begin position="63"/>
        <end position="83"/>
    </location>
</feature>
<dbReference type="Proteomes" id="UP001377337">
    <property type="component" value="Chromosome"/>
</dbReference>
<keyword evidence="1" id="KW-0812">Transmembrane</keyword>
<keyword evidence="1" id="KW-0472">Membrane</keyword>
<protein>
    <submittedName>
        <fullName evidence="2">Uncharacterized protein</fullName>
    </submittedName>
</protein>
<evidence type="ECO:0000256" key="1">
    <source>
        <dbReference type="SAM" id="Phobius"/>
    </source>
</evidence>
<accession>A0ABZ2NKR0</accession>
<reference evidence="2 3" key="1">
    <citation type="submission" date="2024-02" db="EMBL/GenBank/DDBJ databases">
        <title>Seven novel Bacillus-like species.</title>
        <authorList>
            <person name="Liu G."/>
        </authorList>
    </citation>
    <scope>NUCLEOTIDE SEQUENCE [LARGE SCALE GENOMIC DNA]</scope>
    <source>
        <strain evidence="2 3">FJAT-52054</strain>
    </source>
</reference>
<feature type="transmembrane region" description="Helical" evidence="1">
    <location>
        <begin position="25"/>
        <end position="43"/>
    </location>
</feature>
<proteinExistence type="predicted"/>
<sequence>MNQYNERLMTILFLSTLLLVNKKRLLLRFMPFGIFMVMILSMGKLCRVSGGRNGETIVNISFTLGPFLYRMLWIAFSIFLRLAKLPFWVKKRFFTMDTRN</sequence>
<dbReference type="RefSeq" id="WP_338780479.1">
    <property type="nucleotide sequence ID" value="NZ_CP147407.1"/>
</dbReference>
<keyword evidence="3" id="KW-1185">Reference proteome</keyword>